<reference evidence="9 10" key="1">
    <citation type="journal article" date="2018" name="Sci. Rep.">
        <title>Comparative genomics provides insights into the lifestyle and reveals functional heterogeneity of dark septate endophytic fungi.</title>
        <authorList>
            <person name="Knapp D.G."/>
            <person name="Nemeth J.B."/>
            <person name="Barry K."/>
            <person name="Hainaut M."/>
            <person name="Henrissat B."/>
            <person name="Johnson J."/>
            <person name="Kuo A."/>
            <person name="Lim J.H.P."/>
            <person name="Lipzen A."/>
            <person name="Nolan M."/>
            <person name="Ohm R.A."/>
            <person name="Tamas L."/>
            <person name="Grigoriev I.V."/>
            <person name="Spatafora J.W."/>
            <person name="Nagy L.G."/>
            <person name="Kovacs G.M."/>
        </authorList>
    </citation>
    <scope>NUCLEOTIDE SEQUENCE [LARGE SCALE GENOMIC DNA]</scope>
    <source>
        <strain evidence="9 10">DSE2036</strain>
    </source>
</reference>
<keyword evidence="10" id="KW-1185">Reference proteome</keyword>
<keyword evidence="2 7" id="KW-0812">Transmembrane</keyword>
<keyword evidence="4 7" id="KW-0472">Membrane</keyword>
<keyword evidence="3 7" id="KW-1133">Transmembrane helix</keyword>
<dbReference type="EMBL" id="KZ805335">
    <property type="protein sequence ID" value="PVI03087.1"/>
    <property type="molecule type" value="Genomic_DNA"/>
</dbReference>
<proteinExistence type="inferred from homology"/>
<protein>
    <recommendedName>
        <fullName evidence="8">Rhodopsin domain-containing protein</fullName>
    </recommendedName>
</protein>
<feature type="transmembrane region" description="Helical" evidence="7">
    <location>
        <begin position="29"/>
        <end position="53"/>
    </location>
</feature>
<evidence type="ECO:0000256" key="1">
    <source>
        <dbReference type="ARBA" id="ARBA00004141"/>
    </source>
</evidence>
<dbReference type="InterPro" id="IPR052337">
    <property type="entry name" value="SAT4-like"/>
</dbReference>
<feature type="transmembrane region" description="Helical" evidence="7">
    <location>
        <begin position="185"/>
        <end position="205"/>
    </location>
</feature>
<evidence type="ECO:0000256" key="7">
    <source>
        <dbReference type="SAM" id="Phobius"/>
    </source>
</evidence>
<feature type="region of interest" description="Disordered" evidence="6">
    <location>
        <begin position="243"/>
        <end position="289"/>
    </location>
</feature>
<dbReference type="InterPro" id="IPR049326">
    <property type="entry name" value="Rhodopsin_dom_fungi"/>
</dbReference>
<dbReference type="PANTHER" id="PTHR33048">
    <property type="entry name" value="PTH11-LIKE INTEGRAL MEMBRANE PROTEIN (AFU_ORTHOLOGUE AFUA_5G11245)"/>
    <property type="match status" value="1"/>
</dbReference>
<evidence type="ECO:0000256" key="6">
    <source>
        <dbReference type="SAM" id="MobiDB-lite"/>
    </source>
</evidence>
<evidence type="ECO:0000259" key="8">
    <source>
        <dbReference type="Pfam" id="PF20684"/>
    </source>
</evidence>
<evidence type="ECO:0000256" key="2">
    <source>
        <dbReference type="ARBA" id="ARBA00022692"/>
    </source>
</evidence>
<dbReference type="OrthoDB" id="2496787at2759"/>
<organism evidence="9 10">
    <name type="scientific">Periconia macrospinosa</name>
    <dbReference type="NCBI Taxonomy" id="97972"/>
    <lineage>
        <taxon>Eukaryota</taxon>
        <taxon>Fungi</taxon>
        <taxon>Dikarya</taxon>
        <taxon>Ascomycota</taxon>
        <taxon>Pezizomycotina</taxon>
        <taxon>Dothideomycetes</taxon>
        <taxon>Pleosporomycetidae</taxon>
        <taxon>Pleosporales</taxon>
        <taxon>Massarineae</taxon>
        <taxon>Periconiaceae</taxon>
        <taxon>Periconia</taxon>
    </lineage>
</organism>
<dbReference type="PANTHER" id="PTHR33048:SF143">
    <property type="entry name" value="EXTRACELLULAR MEMBRANE PROTEIN CFEM DOMAIN-CONTAINING PROTEIN-RELATED"/>
    <property type="match status" value="1"/>
</dbReference>
<feature type="transmembrane region" description="Helical" evidence="7">
    <location>
        <begin position="65"/>
        <end position="94"/>
    </location>
</feature>
<gene>
    <name evidence="9" type="ORF">DM02DRAFT_698863</name>
</gene>
<evidence type="ECO:0000313" key="10">
    <source>
        <dbReference type="Proteomes" id="UP000244855"/>
    </source>
</evidence>
<comment type="subcellular location">
    <subcellularLocation>
        <location evidence="1">Membrane</location>
        <topology evidence="1">Multi-pass membrane protein</topology>
    </subcellularLocation>
</comment>
<evidence type="ECO:0000256" key="4">
    <source>
        <dbReference type="ARBA" id="ARBA00023136"/>
    </source>
</evidence>
<evidence type="ECO:0000256" key="3">
    <source>
        <dbReference type="ARBA" id="ARBA00022989"/>
    </source>
</evidence>
<feature type="domain" description="Rhodopsin" evidence="8">
    <location>
        <begin position="6"/>
        <end position="210"/>
    </location>
</feature>
<evidence type="ECO:0000313" key="9">
    <source>
        <dbReference type="EMBL" id="PVI03087.1"/>
    </source>
</evidence>
<comment type="similarity">
    <text evidence="5">Belongs to the SAT4 family.</text>
</comment>
<name>A0A2V1DY18_9PLEO</name>
<dbReference type="Proteomes" id="UP000244855">
    <property type="component" value="Unassembled WGS sequence"/>
</dbReference>
<feature type="transmembrane region" description="Helical" evidence="7">
    <location>
        <begin position="114"/>
        <end position="136"/>
    </location>
</feature>
<dbReference type="GO" id="GO:0016020">
    <property type="term" value="C:membrane"/>
    <property type="evidence" value="ECO:0007669"/>
    <property type="project" value="UniProtKB-SubCell"/>
</dbReference>
<evidence type="ECO:0000256" key="5">
    <source>
        <dbReference type="ARBA" id="ARBA00038359"/>
    </source>
</evidence>
<dbReference type="Pfam" id="PF20684">
    <property type="entry name" value="Fung_rhodopsin"/>
    <property type="match status" value="1"/>
</dbReference>
<dbReference type="AlphaFoldDB" id="A0A2V1DY18"/>
<feature type="transmembrane region" description="Helical" evidence="7">
    <location>
        <begin position="148"/>
        <end position="170"/>
    </location>
</feature>
<accession>A0A2V1DY18</accession>
<sequence length="289" mass="32139">MLIYVAGYLGFGRDIWSISPDNLTASLKWMYVTYLSYQVAEFFCQLSILAFYLRIMTDTNTRKIVYGLIIFVIGFGLANTFTMVLQCNPIHFFWDGWRGEMEGACTLDVRVWGLARGGIEICLDIAILIVPLPMLSKLQMSFRKKVQVMSMFCVGFVITIVGCLRIWSLLEFDQSANPTYDNVPGVYWCVTEANLFIVVACMPAIQALLVRAIPSCFTGFSQGTGYDSKAKLSNSTGLGNKGSFMELKPGSRGDKGGITRSTEVDVYRTERSASDAELVDHTSKKDEGA</sequence>
<feature type="compositionally biased region" description="Basic and acidic residues" evidence="6">
    <location>
        <begin position="249"/>
        <end position="289"/>
    </location>
</feature>